<reference evidence="2" key="1">
    <citation type="submission" date="2021-02" db="EMBL/GenBank/DDBJ databases">
        <authorList>
            <person name="Nowell W R."/>
        </authorList>
    </citation>
    <scope>NUCLEOTIDE SEQUENCE</scope>
</reference>
<evidence type="ECO:0000313" key="3">
    <source>
        <dbReference type="Proteomes" id="UP000681720"/>
    </source>
</evidence>
<dbReference type="SUPFAM" id="SSF48403">
    <property type="entry name" value="Ankyrin repeat"/>
    <property type="match status" value="1"/>
</dbReference>
<dbReference type="Gene3D" id="1.25.40.20">
    <property type="entry name" value="Ankyrin repeat-containing domain"/>
    <property type="match status" value="1"/>
</dbReference>
<dbReference type="EMBL" id="CAJOBJ010046070">
    <property type="protein sequence ID" value="CAF4350672.1"/>
    <property type="molecule type" value="Genomic_DNA"/>
</dbReference>
<dbReference type="AlphaFoldDB" id="A0A8S2V301"/>
<dbReference type="Proteomes" id="UP000681720">
    <property type="component" value="Unassembled WGS sequence"/>
</dbReference>
<organism evidence="2 3">
    <name type="scientific">Rotaria magnacalcarata</name>
    <dbReference type="NCBI Taxonomy" id="392030"/>
    <lineage>
        <taxon>Eukaryota</taxon>
        <taxon>Metazoa</taxon>
        <taxon>Spiralia</taxon>
        <taxon>Gnathifera</taxon>
        <taxon>Rotifera</taxon>
        <taxon>Eurotatoria</taxon>
        <taxon>Bdelloidea</taxon>
        <taxon>Philodinida</taxon>
        <taxon>Philodinidae</taxon>
        <taxon>Rotaria</taxon>
    </lineage>
</organism>
<feature type="non-terminal residue" evidence="2">
    <location>
        <position position="1"/>
    </location>
</feature>
<dbReference type="EMBL" id="CAJOBH010021873">
    <property type="protein sequence ID" value="CAF4226425.1"/>
    <property type="molecule type" value="Genomic_DNA"/>
</dbReference>
<feature type="non-terminal residue" evidence="2">
    <location>
        <position position="100"/>
    </location>
</feature>
<comment type="caution">
    <text evidence="2">The sequence shown here is derived from an EMBL/GenBank/DDBJ whole genome shotgun (WGS) entry which is preliminary data.</text>
</comment>
<evidence type="ECO:0000313" key="1">
    <source>
        <dbReference type="EMBL" id="CAF4226425.1"/>
    </source>
</evidence>
<sequence>FSSDEKKFKEPLTMNILHAFYNDLEATHDSLDAFQAAWDGKRTGVKGFLEKYPTFKDKPGLWGTTLLYSVARNNHPDLVEYLVSTVQCSVNAQNQQHLEH</sequence>
<dbReference type="InterPro" id="IPR036770">
    <property type="entry name" value="Ankyrin_rpt-contain_sf"/>
</dbReference>
<gene>
    <name evidence="1" type="ORF">BYL167_LOCUS24600</name>
    <name evidence="2" type="ORF">GIL414_LOCUS27964</name>
</gene>
<proteinExistence type="predicted"/>
<dbReference type="Proteomes" id="UP000681967">
    <property type="component" value="Unassembled WGS sequence"/>
</dbReference>
<evidence type="ECO:0000313" key="2">
    <source>
        <dbReference type="EMBL" id="CAF4350672.1"/>
    </source>
</evidence>
<protein>
    <submittedName>
        <fullName evidence="2">Uncharacterized protein</fullName>
    </submittedName>
</protein>
<name>A0A8S2V301_9BILA</name>
<accession>A0A8S2V301</accession>